<keyword evidence="3" id="KW-1185">Reference proteome</keyword>
<evidence type="ECO:0000313" key="2">
    <source>
        <dbReference type="EMBL" id="UTJ05929.1"/>
    </source>
</evidence>
<protein>
    <submittedName>
        <fullName evidence="2">Lipoate--protein ligase family protein</fullName>
    </submittedName>
</protein>
<dbReference type="GO" id="GO:0016874">
    <property type="term" value="F:ligase activity"/>
    <property type="evidence" value="ECO:0007669"/>
    <property type="project" value="UniProtKB-KW"/>
</dbReference>
<dbReference type="Proteomes" id="UP001060012">
    <property type="component" value="Chromosome"/>
</dbReference>
<dbReference type="PANTHER" id="PTHR43679">
    <property type="entry name" value="OCTANOYLTRANSFERASE LIPM-RELATED"/>
    <property type="match status" value="1"/>
</dbReference>
<evidence type="ECO:0000313" key="3">
    <source>
        <dbReference type="Proteomes" id="UP001060012"/>
    </source>
</evidence>
<dbReference type="PANTHER" id="PTHR43679:SF2">
    <property type="entry name" value="OCTANOYL-[GCVH]:PROTEIN N-OCTANOYLTRANSFERASE"/>
    <property type="match status" value="1"/>
</dbReference>
<accession>A0ABY5E143</accession>
<evidence type="ECO:0000259" key="1">
    <source>
        <dbReference type="PROSITE" id="PS51733"/>
    </source>
</evidence>
<dbReference type="SUPFAM" id="SSF55681">
    <property type="entry name" value="Class II aaRS and biotin synthetases"/>
    <property type="match status" value="1"/>
</dbReference>
<gene>
    <name evidence="2" type="ORF">NJU99_11805</name>
</gene>
<name>A0ABY5E143_9BACT</name>
<proteinExistence type="predicted"/>
<reference evidence="2" key="1">
    <citation type="submission" date="2022-07" db="EMBL/GenBank/DDBJ databases">
        <title>Arcobacter roscoffensis sp. nov., a marine bacterium isolated from coastal seawater collected from Roscoff, France.</title>
        <authorList>
            <person name="Pascual J."/>
            <person name="Lepeaux C."/>
            <person name="Methner A."/>
            <person name="Overmann J."/>
        </authorList>
    </citation>
    <scope>NUCLEOTIDE SEQUENCE</scope>
    <source>
        <strain evidence="2">ARW1-2F2</strain>
    </source>
</reference>
<organism evidence="2 3">
    <name type="scientific">Arcobacter roscoffensis</name>
    <dbReference type="NCBI Taxonomy" id="2961520"/>
    <lineage>
        <taxon>Bacteria</taxon>
        <taxon>Pseudomonadati</taxon>
        <taxon>Campylobacterota</taxon>
        <taxon>Epsilonproteobacteria</taxon>
        <taxon>Campylobacterales</taxon>
        <taxon>Arcobacteraceae</taxon>
        <taxon>Arcobacter</taxon>
    </lineage>
</organism>
<feature type="domain" description="BPL/LPL catalytic" evidence="1">
    <location>
        <begin position="34"/>
        <end position="222"/>
    </location>
</feature>
<dbReference type="RefSeq" id="WP_254576110.1">
    <property type="nucleotide sequence ID" value="NZ_CP100595.1"/>
</dbReference>
<dbReference type="PROSITE" id="PS51733">
    <property type="entry name" value="BPL_LPL_CATALYTIC"/>
    <property type="match status" value="1"/>
</dbReference>
<dbReference type="Gene3D" id="3.30.930.10">
    <property type="entry name" value="Bira Bifunctional Protein, Domain 2"/>
    <property type="match status" value="1"/>
</dbReference>
<dbReference type="InterPro" id="IPR045864">
    <property type="entry name" value="aa-tRNA-synth_II/BPL/LPL"/>
</dbReference>
<dbReference type="EMBL" id="CP100595">
    <property type="protein sequence ID" value="UTJ05929.1"/>
    <property type="molecule type" value="Genomic_DNA"/>
</dbReference>
<dbReference type="InterPro" id="IPR004143">
    <property type="entry name" value="BPL_LPL_catalytic"/>
</dbReference>
<dbReference type="InterPro" id="IPR050664">
    <property type="entry name" value="Octanoyltrans_LipM/LipL"/>
</dbReference>
<keyword evidence="2" id="KW-0436">Ligase</keyword>
<sequence length="247" mass="28635">MIDEKSSFRVIINSQNLAKVNMCKDEALIKNFNESSSPILRIYHWSKSITIGISQDIKDYSYLNDFSEDIAKRVTGGGVLFHGHDLSYSLVLPSSYFKDYKIKESYEKICYFLINFYKKLGLDANYAKDIEDVNLSKNEFCQVGFEAYDILIDKDKIGGNAQRRTKRLVFQHGSIPLYSVNDKKVLDNRIGLTLEDLGIDLTYDEATKLLIESFQETFNVDLINSELNDKEKEEEKKLLKEKYDFVY</sequence>
<dbReference type="Pfam" id="PF21948">
    <property type="entry name" value="LplA-B_cat"/>
    <property type="match status" value="1"/>
</dbReference>